<accession>A0A9D1GEA1</accession>
<comment type="caution">
    <text evidence="10">The sequence shown here is derived from an EMBL/GenBank/DDBJ whole genome shotgun (WGS) entry which is preliminary data.</text>
</comment>
<dbReference type="PROSITE" id="PS00094">
    <property type="entry name" value="C5_MTASE_1"/>
    <property type="match status" value="1"/>
</dbReference>
<dbReference type="GO" id="GO:0009007">
    <property type="term" value="F:site-specific DNA-methyltransferase (adenine-specific) activity"/>
    <property type="evidence" value="ECO:0007669"/>
    <property type="project" value="UniProtKB-EC"/>
</dbReference>
<evidence type="ECO:0000256" key="3">
    <source>
        <dbReference type="ARBA" id="ARBA00022691"/>
    </source>
</evidence>
<comment type="catalytic activity">
    <reaction evidence="5 8">
        <text>a 2'-deoxycytidine in DNA + S-adenosyl-L-methionine = a 5-methyl-2'-deoxycytidine in DNA + S-adenosyl-L-homocysteine + H(+)</text>
        <dbReference type="Rhea" id="RHEA:13681"/>
        <dbReference type="Rhea" id="RHEA-COMP:11369"/>
        <dbReference type="Rhea" id="RHEA-COMP:11370"/>
        <dbReference type="ChEBI" id="CHEBI:15378"/>
        <dbReference type="ChEBI" id="CHEBI:57856"/>
        <dbReference type="ChEBI" id="CHEBI:59789"/>
        <dbReference type="ChEBI" id="CHEBI:85452"/>
        <dbReference type="ChEBI" id="CHEBI:85454"/>
        <dbReference type="EC" id="2.1.1.37"/>
    </reaction>
</comment>
<dbReference type="GO" id="GO:0003677">
    <property type="term" value="F:DNA binding"/>
    <property type="evidence" value="ECO:0007669"/>
    <property type="project" value="TreeGrafter"/>
</dbReference>
<dbReference type="Gene3D" id="3.40.50.150">
    <property type="entry name" value="Vaccinia Virus protein VP39"/>
    <property type="match status" value="2"/>
</dbReference>
<dbReference type="PROSITE" id="PS51679">
    <property type="entry name" value="SAM_MT_C5"/>
    <property type="match status" value="1"/>
</dbReference>
<evidence type="ECO:0000256" key="7">
    <source>
        <dbReference type="RuleBase" id="RU000416"/>
    </source>
</evidence>
<feature type="active site" evidence="6">
    <location>
        <position position="116"/>
    </location>
</feature>
<dbReference type="NCBIfam" id="TIGR00675">
    <property type="entry name" value="dcm"/>
    <property type="match status" value="1"/>
</dbReference>
<evidence type="ECO:0000256" key="1">
    <source>
        <dbReference type="ARBA" id="ARBA00022603"/>
    </source>
</evidence>
<dbReference type="Proteomes" id="UP000886722">
    <property type="component" value="Unassembled WGS sequence"/>
</dbReference>
<dbReference type="InterPro" id="IPR029063">
    <property type="entry name" value="SAM-dependent_MTases_sf"/>
</dbReference>
<dbReference type="Pfam" id="PF07669">
    <property type="entry name" value="Eco57I"/>
    <property type="match status" value="1"/>
</dbReference>
<evidence type="ECO:0000256" key="6">
    <source>
        <dbReference type="PROSITE-ProRule" id="PRU01016"/>
    </source>
</evidence>
<evidence type="ECO:0000313" key="11">
    <source>
        <dbReference type="Proteomes" id="UP000886722"/>
    </source>
</evidence>
<dbReference type="SUPFAM" id="SSF53335">
    <property type="entry name" value="S-adenosyl-L-methionine-dependent methyltransferases"/>
    <property type="match status" value="2"/>
</dbReference>
<dbReference type="Pfam" id="PF00145">
    <property type="entry name" value="DNA_methylase"/>
    <property type="match status" value="1"/>
</dbReference>
<evidence type="ECO:0000256" key="5">
    <source>
        <dbReference type="ARBA" id="ARBA00047422"/>
    </source>
</evidence>
<dbReference type="PROSITE" id="PS00092">
    <property type="entry name" value="N6_MTASE"/>
    <property type="match status" value="1"/>
</dbReference>
<dbReference type="InterPro" id="IPR001525">
    <property type="entry name" value="C5_MeTfrase"/>
</dbReference>
<dbReference type="GO" id="GO:0044027">
    <property type="term" value="P:negative regulation of gene expression via chromosomal CpG island methylation"/>
    <property type="evidence" value="ECO:0007669"/>
    <property type="project" value="TreeGrafter"/>
</dbReference>
<gene>
    <name evidence="10" type="primary">dcm</name>
    <name evidence="10" type="ORF">IAD06_05225</name>
</gene>
<organism evidence="10 11">
    <name type="scientific">Candidatus Caccoplasma intestinavium</name>
    <dbReference type="NCBI Taxonomy" id="2840716"/>
    <lineage>
        <taxon>Bacteria</taxon>
        <taxon>Pseudomonadati</taxon>
        <taxon>Bacteroidota</taxon>
        <taxon>Bacteroidia</taxon>
        <taxon>Bacteroidales</taxon>
        <taxon>Bacteroidaceae</taxon>
        <taxon>Bacteroidaceae incertae sedis</taxon>
        <taxon>Candidatus Caccoplasma</taxon>
    </lineage>
</organism>
<dbReference type="EMBL" id="DVKT01000039">
    <property type="protein sequence ID" value="HIT39420.1"/>
    <property type="molecule type" value="Genomic_DNA"/>
</dbReference>
<dbReference type="AlphaFoldDB" id="A0A9D1GEA1"/>
<dbReference type="InterPro" id="IPR002052">
    <property type="entry name" value="DNA_methylase_N6_adenine_CS"/>
</dbReference>
<dbReference type="PANTHER" id="PTHR10629:SF52">
    <property type="entry name" value="DNA (CYTOSINE-5)-METHYLTRANSFERASE 1"/>
    <property type="match status" value="1"/>
</dbReference>
<dbReference type="CDD" id="cd02440">
    <property type="entry name" value="AdoMet_MTases"/>
    <property type="match status" value="1"/>
</dbReference>
<dbReference type="GO" id="GO:0032259">
    <property type="term" value="P:methylation"/>
    <property type="evidence" value="ECO:0007669"/>
    <property type="project" value="UniProtKB-KW"/>
</dbReference>
<reference evidence="10" key="1">
    <citation type="submission" date="2020-10" db="EMBL/GenBank/DDBJ databases">
        <authorList>
            <person name="Gilroy R."/>
        </authorList>
    </citation>
    <scope>NUCLEOTIDE SEQUENCE</scope>
    <source>
        <strain evidence="10">21143</strain>
    </source>
</reference>
<sequence>MARVKYEMIDPDLASAMLSEAKSTYGLKTYISLFSSAGVGCYGFKEEGFYCIATVELLERRLKIQSFNHKCVYQSGYICGDMTLQETKDKVFKELALWKRGYNITDLDVLIATPPCQGMSVANHKKKDELKRNSLVVESIKMTMQIKPKFFIYENVRAFLNSVCTDIDGQDKTIKNAIDKNLSGDYNISYQVLNFKDYGNPSSRTRTLVIGVRKDMKEITPFDLYPDRQAERTLRQVIGHLPSLKKMGEISADDIYHNFRKYSPHMEAWIADIKEGQSAFDNTDISKIPHTIKNGIVVYNAQKNGDKYTRQCWDKVAPCIHTRNDIMASQNTVHPTDNRVFSIRELMLMMSVPSSFVWTDIPFKELNAFSEKQKHDFLKKEEMNIRQNLGEAVPTIIFQQIAHKIRAALCKPTMSEQDIKSLIEVKSLTTPSCLLEYIKTADHRSFADLSKIAELANAQREDNAAYYTRQDICFSIVKNLPDAKNYSELNILEPSVGVGNFLPTLIQKYSSVPAVNIDVVDIDAVSIEILKELVDKINIPANVHINYINADFLLYEFDKRYDIVVGNPPYKKLTKEKELLSKYKSNIYNKYTNN</sequence>
<dbReference type="Gene3D" id="3.90.120.10">
    <property type="entry name" value="DNA Methylase, subunit A, domain 2"/>
    <property type="match status" value="1"/>
</dbReference>
<dbReference type="PRINTS" id="PR00105">
    <property type="entry name" value="C5METTRFRASE"/>
</dbReference>
<dbReference type="GO" id="GO:0009307">
    <property type="term" value="P:DNA restriction-modification system"/>
    <property type="evidence" value="ECO:0007669"/>
    <property type="project" value="UniProtKB-KW"/>
</dbReference>
<dbReference type="InterPro" id="IPR050390">
    <property type="entry name" value="C5-Methyltransferase"/>
</dbReference>
<keyword evidence="3 6" id="KW-0949">S-adenosyl-L-methionine</keyword>
<evidence type="ECO:0000256" key="4">
    <source>
        <dbReference type="ARBA" id="ARBA00022747"/>
    </source>
</evidence>
<evidence type="ECO:0000313" key="10">
    <source>
        <dbReference type="EMBL" id="HIT39420.1"/>
    </source>
</evidence>
<evidence type="ECO:0000259" key="9">
    <source>
        <dbReference type="Pfam" id="PF07669"/>
    </source>
</evidence>
<dbReference type="InterPro" id="IPR018117">
    <property type="entry name" value="C5_DNA_meth_AS"/>
</dbReference>
<dbReference type="EC" id="2.1.1.37" evidence="8"/>
<keyword evidence="1 6" id="KW-0489">Methyltransferase</keyword>
<keyword evidence="4" id="KW-0680">Restriction system</keyword>
<reference evidence="10" key="2">
    <citation type="journal article" date="2021" name="PeerJ">
        <title>Extensive microbial diversity within the chicken gut microbiome revealed by metagenomics and culture.</title>
        <authorList>
            <person name="Gilroy R."/>
            <person name="Ravi A."/>
            <person name="Getino M."/>
            <person name="Pursley I."/>
            <person name="Horton D.L."/>
            <person name="Alikhan N.F."/>
            <person name="Baker D."/>
            <person name="Gharbi K."/>
            <person name="Hall N."/>
            <person name="Watson M."/>
            <person name="Adriaenssens E.M."/>
            <person name="Foster-Nyarko E."/>
            <person name="Jarju S."/>
            <person name="Secka A."/>
            <person name="Antonio M."/>
            <person name="Oren A."/>
            <person name="Chaudhuri R.R."/>
            <person name="La Ragione R."/>
            <person name="Hildebrand F."/>
            <person name="Pallen M.J."/>
        </authorList>
    </citation>
    <scope>NUCLEOTIDE SEQUENCE</scope>
    <source>
        <strain evidence="10">21143</strain>
    </source>
</reference>
<dbReference type="PANTHER" id="PTHR10629">
    <property type="entry name" value="CYTOSINE-SPECIFIC METHYLTRANSFERASE"/>
    <property type="match status" value="1"/>
</dbReference>
<dbReference type="InterPro" id="IPR011639">
    <property type="entry name" value="MethylTrfase_TaqI-like_dom"/>
</dbReference>
<comment type="similarity">
    <text evidence="6 7">Belongs to the class I-like SAM-binding methyltransferase superfamily. C5-methyltransferase family.</text>
</comment>
<protein>
    <recommendedName>
        <fullName evidence="8">Cytosine-specific methyltransferase</fullName>
        <ecNumber evidence="8">2.1.1.37</ecNumber>
    </recommendedName>
</protein>
<dbReference type="GO" id="GO:0003886">
    <property type="term" value="F:DNA (cytosine-5-)-methyltransferase activity"/>
    <property type="evidence" value="ECO:0007669"/>
    <property type="project" value="UniProtKB-EC"/>
</dbReference>
<keyword evidence="2 6" id="KW-0808">Transferase</keyword>
<name>A0A9D1GEA1_9BACT</name>
<proteinExistence type="inferred from homology"/>
<evidence type="ECO:0000256" key="2">
    <source>
        <dbReference type="ARBA" id="ARBA00022679"/>
    </source>
</evidence>
<feature type="non-terminal residue" evidence="10">
    <location>
        <position position="594"/>
    </location>
</feature>
<evidence type="ECO:0000256" key="8">
    <source>
        <dbReference type="RuleBase" id="RU000417"/>
    </source>
</evidence>
<feature type="domain" description="Type II methyltransferase M.TaqI-like" evidence="9">
    <location>
        <begin position="525"/>
        <end position="591"/>
    </location>
</feature>